<keyword evidence="1" id="KW-0472">Membrane</keyword>
<dbReference type="EMBL" id="UINC01002457">
    <property type="protein sequence ID" value="SUZ96886.1"/>
    <property type="molecule type" value="Genomic_DNA"/>
</dbReference>
<gene>
    <name evidence="2" type="ORF">METZ01_LOCUS49740</name>
</gene>
<sequence length="302" mass="34181">MIQTKHTPGCQGSEIEWAQATDRNDRIDAKEFRYLHCAHCGLIRLENVPDNMGDYYPSDYYAIPTIERLAIIAKANPFKIDTIQRYKTQGSLLEIGPAYGVFSFQAKQAGFEVDVIEMDERCCNYLSQVVGVNVTCSDSPHDAMSTLRSHDVIALWHVIEHLPNPWALICAAAENLKPDGVLVMAAPNPQAWQFHIMGKLWPHLDAPRHLYLLPAEVLTEYAKTLGLERIHFSTTDSDAKQWNRFGWCRLLMNRVRGKWISRLAFVLGAVLSVFMAPFESSDPKGSAYTLVFRKINQTPVSK</sequence>
<reference evidence="2" key="1">
    <citation type="submission" date="2018-05" db="EMBL/GenBank/DDBJ databases">
        <authorList>
            <person name="Lanie J.A."/>
            <person name="Ng W.-L."/>
            <person name="Kazmierczak K.M."/>
            <person name="Andrzejewski T.M."/>
            <person name="Davidsen T.M."/>
            <person name="Wayne K.J."/>
            <person name="Tettelin H."/>
            <person name="Glass J.I."/>
            <person name="Rusch D."/>
            <person name="Podicherti R."/>
            <person name="Tsui H.-C.T."/>
            <person name="Winkler M.E."/>
        </authorList>
    </citation>
    <scope>NUCLEOTIDE SEQUENCE</scope>
</reference>
<accession>A0A381RYF4</accession>
<dbReference type="InterPro" id="IPR029063">
    <property type="entry name" value="SAM-dependent_MTases_sf"/>
</dbReference>
<dbReference type="SUPFAM" id="SSF53335">
    <property type="entry name" value="S-adenosyl-L-methionine-dependent methyltransferases"/>
    <property type="match status" value="1"/>
</dbReference>
<proteinExistence type="predicted"/>
<name>A0A381RYF4_9ZZZZ</name>
<dbReference type="AlphaFoldDB" id="A0A381RYF4"/>
<feature type="transmembrane region" description="Helical" evidence="1">
    <location>
        <begin position="259"/>
        <end position="278"/>
    </location>
</feature>
<dbReference type="Gene3D" id="3.40.50.150">
    <property type="entry name" value="Vaccinia Virus protein VP39"/>
    <property type="match status" value="1"/>
</dbReference>
<evidence type="ECO:0000256" key="1">
    <source>
        <dbReference type="SAM" id="Phobius"/>
    </source>
</evidence>
<keyword evidence="1" id="KW-0812">Transmembrane</keyword>
<keyword evidence="1" id="KW-1133">Transmembrane helix</keyword>
<evidence type="ECO:0000313" key="2">
    <source>
        <dbReference type="EMBL" id="SUZ96886.1"/>
    </source>
</evidence>
<protein>
    <recommendedName>
        <fullName evidence="3">Methyltransferase type 12 domain-containing protein</fullName>
    </recommendedName>
</protein>
<dbReference type="CDD" id="cd02440">
    <property type="entry name" value="AdoMet_MTases"/>
    <property type="match status" value="1"/>
</dbReference>
<organism evidence="2">
    <name type="scientific">marine metagenome</name>
    <dbReference type="NCBI Taxonomy" id="408172"/>
    <lineage>
        <taxon>unclassified sequences</taxon>
        <taxon>metagenomes</taxon>
        <taxon>ecological metagenomes</taxon>
    </lineage>
</organism>
<dbReference type="Pfam" id="PF13489">
    <property type="entry name" value="Methyltransf_23"/>
    <property type="match status" value="1"/>
</dbReference>
<evidence type="ECO:0008006" key="3">
    <source>
        <dbReference type="Google" id="ProtNLM"/>
    </source>
</evidence>